<reference evidence="1 2" key="1">
    <citation type="submission" date="2014-11" db="EMBL/GenBank/DDBJ databases">
        <title>Genome sequence and analysis of novel Kurthia sp.</title>
        <authorList>
            <person name="Lawson J.N."/>
            <person name="Gonzalez J.E."/>
            <person name="Rinauldi L."/>
            <person name="Xuan Z."/>
            <person name="Firman A."/>
            <person name="Shaddox L."/>
            <person name="Trudeau A."/>
            <person name="Shah S."/>
            <person name="Reiman D."/>
        </authorList>
    </citation>
    <scope>NUCLEOTIDE SEQUENCE [LARGE SCALE GENOMIC DNA]</scope>
    <source>
        <strain evidence="1 2">3B1D</strain>
    </source>
</reference>
<gene>
    <name evidence="1" type="ORF">QI30_03370</name>
</gene>
<keyword evidence="2" id="KW-1185">Reference proteome</keyword>
<dbReference type="AlphaFoldDB" id="A0A433RX38"/>
<organism evidence="1 2">
    <name type="scientific">Candidatus Kurthia intestinigallinarum</name>
    <dbReference type="NCBI Taxonomy" id="1562256"/>
    <lineage>
        <taxon>Bacteria</taxon>
        <taxon>Bacillati</taxon>
        <taxon>Bacillota</taxon>
        <taxon>Bacilli</taxon>
        <taxon>Bacillales</taxon>
        <taxon>Caryophanaceae</taxon>
        <taxon>Kurthia</taxon>
    </lineage>
</organism>
<dbReference type="EMBL" id="JTFC01000010">
    <property type="protein sequence ID" value="RUS57838.1"/>
    <property type="molecule type" value="Genomic_DNA"/>
</dbReference>
<dbReference type="Proteomes" id="UP000288623">
    <property type="component" value="Unassembled WGS sequence"/>
</dbReference>
<sequence length="1052" mass="121119">MKKLLIIFGAAIALLLVIFGGWQLKSDQKLSIAIIDKTVATTEYQEHQGLNWLLKAEKYVNDKGEPYALTDYFGYHPEQDQPVGKLPTSYDDTNLIYIADTYGVYEEKQGQAKPKKLDGGLTMDEWNAVFKRLEDDKAVTLVTEFNTLASPTTTEVREHMSSVLGIHSSGWIGRHFNELSLDNPDMPSWLKNEKNWPYSGAGFVLVNEEQEKYFILKDDKDVASKLTVKYTEAGQKAFDLTESVAFNGWFDIVESESAEATLANFHWDLTDSGKQLMKEHGVPTKFVAVNKMTMNNATAYYFAGQFNVTPSVPNYYQFLGVEILNSWISHFSKETGFYWDAYVPMMKKVLAQTTAQKNKKVAALKKPKEVQYVSRIHDNDMQVQVNGKWQSMKIQGVNVGMGKLGTFPGQAAITENEYYKWFQDIGKLGSNTMRVYTVQPPGFYNALKRYNEAHEQKLYLLHGTWIDEERIVHKGNVFDKQATTEFRDEIRHIVDILHGNEMIAYKKGHATGAYTADVSEYVIGWVLGIEWDPVMVKSTNKKNKAVGDYKGTYVYTKGASPFEHWIAENLDYVAKYEKDKYNWVRPLSFTNWVTTDLLEHPEEPDPEEDLVSVNPNVIHLKGDVTKTQQFASYHVYPYYPESLNYQYNDYIDFRGKKNNYAAYLKDLHAAHDMPVLIAEFGIPSSRGKTHNNVNGWNQGHMSETQQGETLVHLFEDILHEDMMGGLIFTWQDEWFKRTWNTMDLDDPDRRPFWSNAQTSEQQFGLLSFDVLKVKVDGDDRDWEGAKTMYESSGPIESLMMQHDERYVYYKIQMSADAKGYPMLMLDTKQTQGNTKINNYKLKTENGLEFIAPLKSAKNARLLVDTQYDIYALYYGKYDPENITYHPEKNTGNFTKINYVLSNELNIPTTKEKIPFVGYETGKLLEGNANPEAEDYNSLVDFNINEEEHFIELRVPWMLMSFSDPSLKEVIGDIDKPDYMAREKVDGIHVGVAFMNDEDKVVQTLPAKKGNTTRPFKQYTWANWEQPNSIYRLKPSYYMVQDAFMKNEQAFVK</sequence>
<dbReference type="SUPFAM" id="SSF51445">
    <property type="entry name" value="(Trans)glycosidases"/>
    <property type="match status" value="1"/>
</dbReference>
<dbReference type="OrthoDB" id="916275at2"/>
<comment type="caution">
    <text evidence="1">The sequence shown here is derived from an EMBL/GenBank/DDBJ whole genome shotgun (WGS) entry which is preliminary data.</text>
</comment>
<evidence type="ECO:0008006" key="3">
    <source>
        <dbReference type="Google" id="ProtNLM"/>
    </source>
</evidence>
<proteinExistence type="predicted"/>
<name>A0A433RX38_9BACL</name>
<evidence type="ECO:0000313" key="1">
    <source>
        <dbReference type="EMBL" id="RUS57838.1"/>
    </source>
</evidence>
<dbReference type="InterPro" id="IPR017853">
    <property type="entry name" value="GH"/>
</dbReference>
<accession>A0A433RX38</accession>
<dbReference type="RefSeq" id="WP_126989548.1">
    <property type="nucleotide sequence ID" value="NZ_JTFC01000010.1"/>
</dbReference>
<dbReference type="Gene3D" id="3.20.20.80">
    <property type="entry name" value="Glycosidases"/>
    <property type="match status" value="1"/>
</dbReference>
<protein>
    <recommendedName>
        <fullName evidence="3">Family 2 glycosyl transferase</fullName>
    </recommendedName>
</protein>
<evidence type="ECO:0000313" key="2">
    <source>
        <dbReference type="Proteomes" id="UP000288623"/>
    </source>
</evidence>